<evidence type="ECO:0000313" key="9">
    <source>
        <dbReference type="EMBL" id="CAI2197588.1"/>
    </source>
</evidence>
<feature type="non-terminal residue" evidence="9">
    <location>
        <position position="231"/>
    </location>
</feature>
<evidence type="ECO:0000256" key="1">
    <source>
        <dbReference type="ARBA" id="ARBA00001936"/>
    </source>
</evidence>
<dbReference type="Pfam" id="PF01425">
    <property type="entry name" value="Amidase"/>
    <property type="match status" value="1"/>
</dbReference>
<dbReference type="PROSITE" id="PS00491">
    <property type="entry name" value="PROLINE_PEPTIDASE"/>
    <property type="match status" value="1"/>
</dbReference>
<feature type="domain" description="Peptidase M24" evidence="7">
    <location>
        <begin position="10"/>
        <end position="101"/>
    </location>
</feature>
<dbReference type="InterPro" id="IPR023631">
    <property type="entry name" value="Amidase_dom"/>
</dbReference>
<dbReference type="GO" id="GO:0046872">
    <property type="term" value="F:metal ion binding"/>
    <property type="evidence" value="ECO:0007669"/>
    <property type="project" value="UniProtKB-KW"/>
</dbReference>
<feature type="domain" description="Peptidase M24" evidence="7">
    <location>
        <begin position="102"/>
        <end position="187"/>
    </location>
</feature>
<dbReference type="PANTHER" id="PTHR46112">
    <property type="entry name" value="AMINOPEPTIDASE"/>
    <property type="match status" value="1"/>
</dbReference>
<evidence type="ECO:0000256" key="5">
    <source>
        <dbReference type="ARBA" id="ARBA00023211"/>
    </source>
</evidence>
<dbReference type="InterPro" id="IPR000994">
    <property type="entry name" value="Pept_M24"/>
</dbReference>
<evidence type="ECO:0000256" key="3">
    <source>
        <dbReference type="ARBA" id="ARBA00022723"/>
    </source>
</evidence>
<dbReference type="InterPro" id="IPR036928">
    <property type="entry name" value="AS_sf"/>
</dbReference>
<dbReference type="InterPro" id="IPR001131">
    <property type="entry name" value="Peptidase_M24B_aminopep-P_CS"/>
</dbReference>
<keyword evidence="3 6" id="KW-0479">Metal-binding</keyword>
<comment type="similarity">
    <text evidence="2 6">Belongs to the peptidase M24B family.</text>
</comment>
<evidence type="ECO:0000313" key="10">
    <source>
        <dbReference type="Proteomes" id="UP001153678"/>
    </source>
</evidence>
<dbReference type="AlphaFoldDB" id="A0A9W4TAB7"/>
<dbReference type="CDD" id="cd01092">
    <property type="entry name" value="APP-like"/>
    <property type="match status" value="1"/>
</dbReference>
<dbReference type="InterPro" id="IPR050659">
    <property type="entry name" value="Peptidase_M24B"/>
</dbReference>
<comment type="cofactor">
    <cofactor evidence="1">
        <name>Mn(2+)</name>
        <dbReference type="ChEBI" id="CHEBI:29035"/>
    </cofactor>
</comment>
<dbReference type="PANTHER" id="PTHR46112:SF2">
    <property type="entry name" value="XAA-PRO AMINOPEPTIDASE P-RELATED"/>
    <property type="match status" value="1"/>
</dbReference>
<dbReference type="Proteomes" id="UP001153678">
    <property type="component" value="Unassembled WGS sequence"/>
</dbReference>
<dbReference type="SUPFAM" id="SSF75304">
    <property type="entry name" value="Amidase signature (AS) enzymes"/>
    <property type="match status" value="1"/>
</dbReference>
<dbReference type="InterPro" id="IPR036005">
    <property type="entry name" value="Creatinase/aminopeptidase-like"/>
</dbReference>
<feature type="domain" description="Amidase" evidence="8">
    <location>
        <begin position="188"/>
        <end position="231"/>
    </location>
</feature>
<organism evidence="9 10">
    <name type="scientific">Funneliformis geosporum</name>
    <dbReference type="NCBI Taxonomy" id="1117311"/>
    <lineage>
        <taxon>Eukaryota</taxon>
        <taxon>Fungi</taxon>
        <taxon>Fungi incertae sedis</taxon>
        <taxon>Mucoromycota</taxon>
        <taxon>Glomeromycotina</taxon>
        <taxon>Glomeromycetes</taxon>
        <taxon>Glomerales</taxon>
        <taxon>Glomeraceae</taxon>
        <taxon>Funneliformis</taxon>
    </lineage>
</organism>
<proteinExistence type="inferred from homology"/>
<keyword evidence="5" id="KW-0464">Manganese</keyword>
<keyword evidence="4" id="KW-0378">Hydrolase</keyword>
<evidence type="ECO:0000256" key="6">
    <source>
        <dbReference type="RuleBase" id="RU000590"/>
    </source>
</evidence>
<dbReference type="GO" id="GO:0016787">
    <property type="term" value="F:hydrolase activity"/>
    <property type="evidence" value="ECO:0007669"/>
    <property type="project" value="UniProtKB-KW"/>
</dbReference>
<keyword evidence="10" id="KW-1185">Reference proteome</keyword>
<reference evidence="9" key="1">
    <citation type="submission" date="2022-08" db="EMBL/GenBank/DDBJ databases">
        <authorList>
            <person name="Kallberg Y."/>
            <person name="Tangrot J."/>
            <person name="Rosling A."/>
        </authorList>
    </citation>
    <scope>NUCLEOTIDE SEQUENCE</scope>
    <source>
        <strain evidence="9">Wild A</strain>
    </source>
</reference>
<dbReference type="SUPFAM" id="SSF55920">
    <property type="entry name" value="Creatinase/aminopeptidase"/>
    <property type="match status" value="1"/>
</dbReference>
<comment type="caution">
    <text evidence="9">The sequence shown here is derived from an EMBL/GenBank/DDBJ whole genome shotgun (WGS) entry which is preliminary data.</text>
</comment>
<evidence type="ECO:0000256" key="4">
    <source>
        <dbReference type="ARBA" id="ARBA00022801"/>
    </source>
</evidence>
<dbReference type="Pfam" id="PF00557">
    <property type="entry name" value="Peptidase_M24"/>
    <property type="match status" value="2"/>
</dbReference>
<protein>
    <submittedName>
        <fullName evidence="9">7016_t:CDS:1</fullName>
    </submittedName>
</protein>
<evidence type="ECO:0000259" key="8">
    <source>
        <dbReference type="Pfam" id="PF01425"/>
    </source>
</evidence>
<dbReference type="OrthoDB" id="9995434at2759"/>
<dbReference type="EMBL" id="CAMKVN010016611">
    <property type="protein sequence ID" value="CAI2197588.1"/>
    <property type="molecule type" value="Genomic_DNA"/>
</dbReference>
<sequence>MVKTAKEINKIRQAAKITDQAYQNLLKTIKAGRSEKDLAEIIESLLKKQGAEKLSFDTIVVSGVNGALPHGQPSNKIIKEGELITMDFGCKYQGFCSDFTRIEAVKPGIKCNAIDQIVRDYIQTKGYGEYFVHSTGHGLGIEVHEEPRISPKDETILQPGMIITVEPGIYIPGLGGVRIEDDVLVTEKNLPTTASSNFLVDFRPGEHATVVNLLTAAGAILTGKTAMDEFA</sequence>
<dbReference type="Gene3D" id="3.90.230.10">
    <property type="entry name" value="Creatinase/methionine aminopeptidase superfamily"/>
    <property type="match status" value="2"/>
</dbReference>
<evidence type="ECO:0000259" key="7">
    <source>
        <dbReference type="Pfam" id="PF00557"/>
    </source>
</evidence>
<name>A0A9W4TAB7_9GLOM</name>
<gene>
    <name evidence="9" type="ORF">FWILDA_LOCUS18152</name>
</gene>
<accession>A0A9W4TAB7</accession>
<evidence type="ECO:0000256" key="2">
    <source>
        <dbReference type="ARBA" id="ARBA00008766"/>
    </source>
</evidence>